<sequence>MADFESMSPKELEKYNASRFVWSNGLQGIGDQIVSAKTVLPWLFQSAGVPGFFTALLVPIRESGSMLPQAALSDWVTSRPSRKNMWILGSTIQGVAALMIGLSAFFLKGIALGITVVVFLSILALARALCSITSKDVQGETISKGRRGWVSGRAAAFGGGVTLVVGLGIALLHQDLPSWGLALLMIAGACAWLIASIIFRTIKTPEHPGEHKDINRGWLRSCVDLLKEDKDFRKFVVVRSLLLVTSLSTAFIVSLAHSLGHSAGSLGFFITASGLAGLLGGRISGIWSDASSKRVMSWCSFATSLVLVGVVAAAHFLPMSANAIVLPLGFFLINLFHTGVRVARKTYIVDMAEGDQRTRYVGAANSLMGLILLATGAISGVIAELGPSAALIFLATMGFIGCAMATQLKEVSVGRQK</sequence>
<feature type="transmembrane region" description="Helical" evidence="1">
    <location>
        <begin position="323"/>
        <end position="340"/>
    </location>
</feature>
<organism evidence="2 3">
    <name type="scientific">Corynebacterium spheniscorum</name>
    <dbReference type="NCBI Taxonomy" id="185761"/>
    <lineage>
        <taxon>Bacteria</taxon>
        <taxon>Bacillati</taxon>
        <taxon>Actinomycetota</taxon>
        <taxon>Actinomycetes</taxon>
        <taxon>Mycobacteriales</taxon>
        <taxon>Corynebacteriaceae</taxon>
        <taxon>Corynebacterium</taxon>
    </lineage>
</organism>
<dbReference type="AlphaFoldDB" id="A0A1I2S704"/>
<dbReference type="Proteomes" id="UP000199065">
    <property type="component" value="Unassembled WGS sequence"/>
</dbReference>
<dbReference type="STRING" id="185761.SAMN05660282_00973"/>
<keyword evidence="1" id="KW-0812">Transmembrane</keyword>
<feature type="transmembrane region" description="Helical" evidence="1">
    <location>
        <begin position="154"/>
        <end position="173"/>
    </location>
</feature>
<feature type="transmembrane region" description="Helical" evidence="1">
    <location>
        <begin position="360"/>
        <end position="383"/>
    </location>
</feature>
<protein>
    <submittedName>
        <fullName evidence="2">MFS-type transporter involved in bile tolerance, Atg22 family</fullName>
    </submittedName>
</protein>
<accession>A0A1I2S704</accession>
<evidence type="ECO:0000256" key="1">
    <source>
        <dbReference type="SAM" id="Phobius"/>
    </source>
</evidence>
<gene>
    <name evidence="2" type="ORF">SAMN05660282_00973</name>
</gene>
<dbReference type="PANTHER" id="PTHR23526:SF2">
    <property type="entry name" value="MAJOR FACILITATOR SUPERFAMILY (MFS) PROFILE DOMAIN-CONTAINING PROTEIN"/>
    <property type="match status" value="1"/>
</dbReference>
<feature type="transmembrane region" description="Helical" evidence="1">
    <location>
        <begin position="85"/>
        <end position="106"/>
    </location>
</feature>
<dbReference type="Pfam" id="PF07690">
    <property type="entry name" value="MFS_1"/>
    <property type="match status" value="1"/>
</dbReference>
<dbReference type="GO" id="GO:0022857">
    <property type="term" value="F:transmembrane transporter activity"/>
    <property type="evidence" value="ECO:0007669"/>
    <property type="project" value="InterPro"/>
</dbReference>
<feature type="transmembrane region" description="Helical" evidence="1">
    <location>
        <begin position="112"/>
        <end position="133"/>
    </location>
</feature>
<keyword evidence="1" id="KW-0472">Membrane</keyword>
<dbReference type="PANTHER" id="PTHR23526">
    <property type="entry name" value="INTEGRAL MEMBRANE TRANSPORT PROTEIN-RELATED"/>
    <property type="match status" value="1"/>
</dbReference>
<feature type="transmembrane region" description="Helical" evidence="1">
    <location>
        <begin position="236"/>
        <end position="257"/>
    </location>
</feature>
<evidence type="ECO:0000313" key="2">
    <source>
        <dbReference type="EMBL" id="SFG45816.1"/>
    </source>
</evidence>
<feature type="transmembrane region" description="Helical" evidence="1">
    <location>
        <begin position="295"/>
        <end position="317"/>
    </location>
</feature>
<dbReference type="RefSeq" id="WP_223845919.1">
    <property type="nucleotide sequence ID" value="NZ_FOPJ01000004.1"/>
</dbReference>
<dbReference type="EMBL" id="FOPJ01000004">
    <property type="protein sequence ID" value="SFG45816.1"/>
    <property type="molecule type" value="Genomic_DNA"/>
</dbReference>
<evidence type="ECO:0000313" key="3">
    <source>
        <dbReference type="Proteomes" id="UP000199065"/>
    </source>
</evidence>
<dbReference type="InterPro" id="IPR011701">
    <property type="entry name" value="MFS"/>
</dbReference>
<feature type="transmembrane region" description="Helical" evidence="1">
    <location>
        <begin position="263"/>
        <end position="283"/>
    </location>
</feature>
<name>A0A1I2S704_9CORY</name>
<dbReference type="InterPro" id="IPR052528">
    <property type="entry name" value="Sugar_transport-like"/>
</dbReference>
<dbReference type="Gene3D" id="1.20.1250.20">
    <property type="entry name" value="MFS general substrate transporter like domains"/>
    <property type="match status" value="1"/>
</dbReference>
<feature type="transmembrane region" description="Helical" evidence="1">
    <location>
        <begin position="179"/>
        <end position="199"/>
    </location>
</feature>
<reference evidence="2 3" key="1">
    <citation type="submission" date="2016-10" db="EMBL/GenBank/DDBJ databases">
        <authorList>
            <person name="de Groot N.N."/>
        </authorList>
    </citation>
    <scope>NUCLEOTIDE SEQUENCE [LARGE SCALE GENOMIC DNA]</scope>
    <source>
        <strain>J11</strain>
        <strain evidence="3">PG 39</strain>
    </source>
</reference>
<dbReference type="SUPFAM" id="SSF103473">
    <property type="entry name" value="MFS general substrate transporter"/>
    <property type="match status" value="1"/>
</dbReference>
<proteinExistence type="predicted"/>
<feature type="transmembrane region" description="Helical" evidence="1">
    <location>
        <begin position="389"/>
        <end position="408"/>
    </location>
</feature>
<dbReference type="InterPro" id="IPR036259">
    <property type="entry name" value="MFS_trans_sf"/>
</dbReference>
<keyword evidence="3" id="KW-1185">Reference proteome</keyword>
<keyword evidence="1" id="KW-1133">Transmembrane helix</keyword>